<proteinExistence type="predicted"/>
<organism evidence="1">
    <name type="scientific">bioreactor metagenome</name>
    <dbReference type="NCBI Taxonomy" id="1076179"/>
    <lineage>
        <taxon>unclassified sequences</taxon>
        <taxon>metagenomes</taxon>
        <taxon>ecological metagenomes</taxon>
    </lineage>
</organism>
<dbReference type="EMBL" id="VSSQ01004333">
    <property type="protein sequence ID" value="MPM24744.1"/>
    <property type="molecule type" value="Genomic_DNA"/>
</dbReference>
<dbReference type="AlphaFoldDB" id="A0A644YF57"/>
<protein>
    <submittedName>
        <fullName evidence="1">Uncharacterized protein</fullName>
    </submittedName>
</protein>
<reference evidence="1" key="1">
    <citation type="submission" date="2019-08" db="EMBL/GenBank/DDBJ databases">
        <authorList>
            <person name="Kucharzyk K."/>
            <person name="Murdoch R.W."/>
            <person name="Higgins S."/>
            <person name="Loffler F."/>
        </authorList>
    </citation>
    <scope>NUCLEOTIDE SEQUENCE</scope>
</reference>
<evidence type="ECO:0000313" key="1">
    <source>
        <dbReference type="EMBL" id="MPM24744.1"/>
    </source>
</evidence>
<gene>
    <name evidence="1" type="ORF">SDC9_71229</name>
</gene>
<accession>A0A644YF57</accession>
<sequence>MYDRPYTVFPLLANDRINEEIPFEGESEQQQAYRANAEVFNTTKFKPSVWSVTSVEFGIDRYQVEVKTKVGSLSFKTRSTYRFILSPKGEKELHFETKGDGLASWGLFTSPNPGEKGVFVCTCIP</sequence>
<comment type="caution">
    <text evidence="1">The sequence shown here is derived from an EMBL/GenBank/DDBJ whole genome shotgun (WGS) entry which is preliminary data.</text>
</comment>
<name>A0A644YF57_9ZZZZ</name>